<protein>
    <submittedName>
        <fullName evidence="1">Uncharacterized protein</fullName>
    </submittedName>
</protein>
<comment type="caution">
    <text evidence="1">The sequence shown here is derived from an EMBL/GenBank/DDBJ whole genome shotgun (WGS) entry which is preliminary data.</text>
</comment>
<accession>A0AAD7KKW3</accession>
<organism evidence="1 2">
    <name type="scientific">Mycena metata</name>
    <dbReference type="NCBI Taxonomy" id="1033252"/>
    <lineage>
        <taxon>Eukaryota</taxon>
        <taxon>Fungi</taxon>
        <taxon>Dikarya</taxon>
        <taxon>Basidiomycota</taxon>
        <taxon>Agaricomycotina</taxon>
        <taxon>Agaricomycetes</taxon>
        <taxon>Agaricomycetidae</taxon>
        <taxon>Agaricales</taxon>
        <taxon>Marasmiineae</taxon>
        <taxon>Mycenaceae</taxon>
        <taxon>Mycena</taxon>
    </lineage>
</organism>
<evidence type="ECO:0000313" key="2">
    <source>
        <dbReference type="Proteomes" id="UP001215598"/>
    </source>
</evidence>
<name>A0AAD7KKW3_9AGAR</name>
<keyword evidence="2" id="KW-1185">Reference proteome</keyword>
<evidence type="ECO:0000313" key="1">
    <source>
        <dbReference type="EMBL" id="KAJ7786026.1"/>
    </source>
</evidence>
<dbReference type="EMBL" id="JARKIB010000001">
    <property type="protein sequence ID" value="KAJ7786026.1"/>
    <property type="molecule type" value="Genomic_DNA"/>
</dbReference>
<dbReference type="Proteomes" id="UP001215598">
    <property type="component" value="Unassembled WGS sequence"/>
</dbReference>
<proteinExistence type="predicted"/>
<dbReference type="AlphaFoldDB" id="A0AAD7KKW3"/>
<gene>
    <name evidence="1" type="ORF">B0H16DRAFT_1488929</name>
</gene>
<reference evidence="1" key="1">
    <citation type="submission" date="2023-03" db="EMBL/GenBank/DDBJ databases">
        <title>Massive genome expansion in bonnet fungi (Mycena s.s.) driven by repeated elements and novel gene families across ecological guilds.</title>
        <authorList>
            <consortium name="Lawrence Berkeley National Laboratory"/>
            <person name="Harder C.B."/>
            <person name="Miyauchi S."/>
            <person name="Viragh M."/>
            <person name="Kuo A."/>
            <person name="Thoen E."/>
            <person name="Andreopoulos B."/>
            <person name="Lu D."/>
            <person name="Skrede I."/>
            <person name="Drula E."/>
            <person name="Henrissat B."/>
            <person name="Morin E."/>
            <person name="Kohler A."/>
            <person name="Barry K."/>
            <person name="LaButti K."/>
            <person name="Morin E."/>
            <person name="Salamov A."/>
            <person name="Lipzen A."/>
            <person name="Mereny Z."/>
            <person name="Hegedus B."/>
            <person name="Baldrian P."/>
            <person name="Stursova M."/>
            <person name="Weitz H."/>
            <person name="Taylor A."/>
            <person name="Grigoriev I.V."/>
            <person name="Nagy L.G."/>
            <person name="Martin F."/>
            <person name="Kauserud H."/>
        </authorList>
    </citation>
    <scope>NUCLEOTIDE SEQUENCE</scope>
    <source>
        <strain evidence="1">CBHHK182m</strain>
    </source>
</reference>
<sequence>MPTHVVRVQRRPFCPASSTPCGTEWLPFGLEYRPLFPWDSVPPFDTDEREIECSTTLESYLLDFITLPVPTILPLDHPTGLCGLYARRHSLPENTAYEKAMSFKGCVFDIMLDCYRKLSSEAKKRVVFHLDPFPGPNADDMLAYQLVNADILSIDLKSVELKAWMCLFTELNEYIFRWSAFSDELDRRHSQPHKCSYLFKSAAIELKGIFFANSPPLRARDAVSQISTACDLAASDSVSDPAPKNSHLPPLQRLRARDAVSQTSTPSDLALASDSDLAPKNSYLSALHRRSAYALSVD</sequence>